<dbReference type="SUPFAM" id="SSF47240">
    <property type="entry name" value="Ferritin-like"/>
    <property type="match status" value="1"/>
</dbReference>
<reference evidence="3" key="1">
    <citation type="submission" date="2021-01" db="UniProtKB">
        <authorList>
            <consortium name="EnsemblPlants"/>
        </authorList>
    </citation>
    <scope>IDENTIFICATION</scope>
</reference>
<protein>
    <submittedName>
        <fullName evidence="3">Uncharacterized protein</fullName>
    </submittedName>
</protein>
<dbReference type="OMA" id="MANRCQI"/>
<dbReference type="PANTHER" id="PTHR47384:SF2">
    <property type="entry name" value="E3 UBIQUITIN-PROTEIN LIGASE CCNB1IP1 HOMOLOG"/>
    <property type="match status" value="1"/>
</dbReference>
<dbReference type="InterPro" id="IPR009078">
    <property type="entry name" value="Ferritin-like_SF"/>
</dbReference>
<feature type="coiled-coil region" evidence="1">
    <location>
        <begin position="59"/>
        <end position="107"/>
    </location>
</feature>
<dbReference type="GO" id="GO:0051026">
    <property type="term" value="P:chiasma assembly"/>
    <property type="evidence" value="ECO:0007669"/>
    <property type="project" value="TreeGrafter"/>
</dbReference>
<dbReference type="EnsemblPlants" id="Kaladp1221s0017.1.v1.1">
    <property type="protein sequence ID" value="Kaladp1221s0017.1.v1.1"/>
    <property type="gene ID" value="Kaladp1221s0017.v1.1"/>
</dbReference>
<feature type="region of interest" description="Disordered" evidence="2">
    <location>
        <begin position="172"/>
        <end position="200"/>
    </location>
</feature>
<dbReference type="AlphaFoldDB" id="A0A7N0VK23"/>
<dbReference type="Gene3D" id="1.20.1260.10">
    <property type="match status" value="1"/>
</dbReference>
<sequence>MKSAYRSVMFYIGQKGLEMQFKMNKIVAQCRQKCETMQEKFTDQLEQVHTAYQKMANRCQIMHQEFENLSQDKQELQEKFSEKSRQVRRLEEMYSQLRNEYEALKRPAIKPSTSFYFRPDGDWFSDHQANMMDNREFLRTGHGDDVWPTRSPNSVPFDISGGSPLKKTVLPDGMGNTRDGGCPVFRDGTGTGTRTGNSKSTLRKLLLSPIKRPQLSRRRPPQFTL</sequence>
<organism evidence="3 4">
    <name type="scientific">Kalanchoe fedtschenkoi</name>
    <name type="common">Lavender scallops</name>
    <name type="synonym">South American air plant</name>
    <dbReference type="NCBI Taxonomy" id="63787"/>
    <lineage>
        <taxon>Eukaryota</taxon>
        <taxon>Viridiplantae</taxon>
        <taxon>Streptophyta</taxon>
        <taxon>Embryophyta</taxon>
        <taxon>Tracheophyta</taxon>
        <taxon>Spermatophyta</taxon>
        <taxon>Magnoliopsida</taxon>
        <taxon>eudicotyledons</taxon>
        <taxon>Gunneridae</taxon>
        <taxon>Pentapetalae</taxon>
        <taxon>Saxifragales</taxon>
        <taxon>Crassulaceae</taxon>
        <taxon>Kalanchoe</taxon>
    </lineage>
</organism>
<keyword evidence="4" id="KW-1185">Reference proteome</keyword>
<evidence type="ECO:0000256" key="1">
    <source>
        <dbReference type="SAM" id="Coils"/>
    </source>
</evidence>
<dbReference type="InterPro" id="IPR012347">
    <property type="entry name" value="Ferritin-like"/>
</dbReference>
<keyword evidence="1" id="KW-0175">Coiled coil</keyword>
<accession>A0A7N0VK23</accession>
<dbReference type="PANTHER" id="PTHR47384">
    <property type="entry name" value="E3 UBIQUITIN-PROTEIN LIGASE CCNB1IP1 HOMOLOG"/>
    <property type="match status" value="1"/>
</dbReference>
<evidence type="ECO:0000313" key="3">
    <source>
        <dbReference type="EnsemblPlants" id="Kaladp1221s0017.1.v1.1"/>
    </source>
</evidence>
<evidence type="ECO:0000313" key="4">
    <source>
        <dbReference type="Proteomes" id="UP000594263"/>
    </source>
</evidence>
<name>A0A7N0VK23_KALFE</name>
<dbReference type="Gramene" id="Kaladp1221s0017.1.v1.1">
    <property type="protein sequence ID" value="Kaladp1221s0017.1.v1.1"/>
    <property type="gene ID" value="Kaladp1221s0017.v1.1"/>
</dbReference>
<proteinExistence type="predicted"/>
<dbReference type="Proteomes" id="UP000594263">
    <property type="component" value="Unplaced"/>
</dbReference>
<evidence type="ECO:0000256" key="2">
    <source>
        <dbReference type="SAM" id="MobiDB-lite"/>
    </source>
</evidence>
<dbReference type="InterPro" id="IPR055328">
    <property type="entry name" value="HEI10-like"/>
</dbReference>